<keyword evidence="3" id="KW-1185">Reference proteome</keyword>
<accession>A0A917TQA6</accession>
<dbReference type="InterPro" id="IPR001509">
    <property type="entry name" value="Epimerase_deHydtase"/>
</dbReference>
<proteinExistence type="predicted"/>
<evidence type="ECO:0000313" key="3">
    <source>
        <dbReference type="Proteomes" id="UP000642070"/>
    </source>
</evidence>
<comment type="caution">
    <text evidence="2">The sequence shown here is derived from an EMBL/GenBank/DDBJ whole genome shotgun (WGS) entry which is preliminary data.</text>
</comment>
<evidence type="ECO:0000313" key="2">
    <source>
        <dbReference type="EMBL" id="GGM32421.1"/>
    </source>
</evidence>
<dbReference type="SUPFAM" id="SSF51735">
    <property type="entry name" value="NAD(P)-binding Rossmann-fold domains"/>
    <property type="match status" value="1"/>
</dbReference>
<gene>
    <name evidence="2" type="ORF">GCM10007977_037150</name>
</gene>
<reference evidence="2" key="2">
    <citation type="submission" date="2020-09" db="EMBL/GenBank/DDBJ databases">
        <authorList>
            <person name="Sun Q."/>
            <person name="Ohkuma M."/>
        </authorList>
    </citation>
    <scope>NUCLEOTIDE SEQUENCE</scope>
    <source>
        <strain evidence="2">JCM 19831</strain>
    </source>
</reference>
<sequence length="306" mass="32868">MHVIVGAGSIGTAIALELAENGIPSTVVTRSGGGPTHPLVTRFAADVSDARAFRSAAKGATVIYNCANPPYHSWPKEWPPLSRSMIAAAAENDAVLAITGNLYGYGPVDGPMTEDTPLAATSVKGRVRVAMWEEALAAPIRTFEVRASDYIGPRYTIMDMALPAMRAGKTAWLPGALDVPHSYTYVGDVAHTLVELAGDRRAWGKAWHAPTAPALTAREILTRLATVAGLPAPRLRTYPLLAVRAAALTDKFVKEFLEVRYQHVRPFVLDSDRVRETFGLTYTPVDEALYNTAVGSLKVPSKSTSE</sequence>
<organism evidence="2 3">
    <name type="scientific">Dactylosporangium sucinum</name>
    <dbReference type="NCBI Taxonomy" id="1424081"/>
    <lineage>
        <taxon>Bacteria</taxon>
        <taxon>Bacillati</taxon>
        <taxon>Actinomycetota</taxon>
        <taxon>Actinomycetes</taxon>
        <taxon>Micromonosporales</taxon>
        <taxon>Micromonosporaceae</taxon>
        <taxon>Dactylosporangium</taxon>
    </lineage>
</organism>
<dbReference type="Pfam" id="PF01370">
    <property type="entry name" value="Epimerase"/>
    <property type="match status" value="1"/>
</dbReference>
<name>A0A917TQA6_9ACTN</name>
<feature type="domain" description="NAD-dependent epimerase/dehydratase" evidence="1">
    <location>
        <begin position="4"/>
        <end position="196"/>
    </location>
</feature>
<dbReference type="InterPro" id="IPR036291">
    <property type="entry name" value="NAD(P)-bd_dom_sf"/>
</dbReference>
<dbReference type="AlphaFoldDB" id="A0A917TQA6"/>
<evidence type="ECO:0000259" key="1">
    <source>
        <dbReference type="Pfam" id="PF01370"/>
    </source>
</evidence>
<dbReference type="Gene3D" id="3.40.50.720">
    <property type="entry name" value="NAD(P)-binding Rossmann-like Domain"/>
    <property type="match status" value="1"/>
</dbReference>
<protein>
    <submittedName>
        <fullName evidence="2">NAD-dependent epimerase</fullName>
    </submittedName>
</protein>
<dbReference type="Proteomes" id="UP000642070">
    <property type="component" value="Unassembled WGS sequence"/>
</dbReference>
<dbReference type="RefSeq" id="WP_229835398.1">
    <property type="nucleotide sequence ID" value="NZ_BMPI01000016.1"/>
</dbReference>
<reference evidence="2" key="1">
    <citation type="journal article" date="2014" name="Int. J. Syst. Evol. Microbiol.">
        <title>Complete genome sequence of Corynebacterium casei LMG S-19264T (=DSM 44701T), isolated from a smear-ripened cheese.</title>
        <authorList>
            <consortium name="US DOE Joint Genome Institute (JGI-PGF)"/>
            <person name="Walter F."/>
            <person name="Albersmeier A."/>
            <person name="Kalinowski J."/>
            <person name="Ruckert C."/>
        </authorList>
    </citation>
    <scope>NUCLEOTIDE SEQUENCE</scope>
    <source>
        <strain evidence="2">JCM 19831</strain>
    </source>
</reference>
<dbReference type="EMBL" id="BMPI01000016">
    <property type="protein sequence ID" value="GGM32421.1"/>
    <property type="molecule type" value="Genomic_DNA"/>
</dbReference>